<dbReference type="EMBL" id="NJGD01000005">
    <property type="protein sequence ID" value="PJR15082.1"/>
    <property type="molecule type" value="Genomic_DNA"/>
</dbReference>
<dbReference type="Proteomes" id="UP000231987">
    <property type="component" value="Unassembled WGS sequence"/>
</dbReference>
<dbReference type="Gene3D" id="2.130.10.10">
    <property type="entry name" value="YVTN repeat-like/Quinoprotein amine dehydrogenase"/>
    <property type="match status" value="2"/>
</dbReference>
<name>A0A2J0Z3L7_RHIML</name>
<dbReference type="SUPFAM" id="SSF110296">
    <property type="entry name" value="Oligoxyloglucan reducing end-specific cellobiohydrolase"/>
    <property type="match status" value="1"/>
</dbReference>
<organism evidence="1 2">
    <name type="scientific">Rhizobium meliloti</name>
    <name type="common">Ensifer meliloti</name>
    <name type="synonym">Sinorhizobium meliloti</name>
    <dbReference type="NCBI Taxonomy" id="382"/>
    <lineage>
        <taxon>Bacteria</taxon>
        <taxon>Pseudomonadati</taxon>
        <taxon>Pseudomonadota</taxon>
        <taxon>Alphaproteobacteria</taxon>
        <taxon>Hyphomicrobiales</taxon>
        <taxon>Rhizobiaceae</taxon>
        <taxon>Sinorhizobium/Ensifer group</taxon>
        <taxon>Sinorhizobium</taxon>
    </lineage>
</organism>
<dbReference type="AlphaFoldDB" id="A0A2J0Z3L7"/>
<gene>
    <name evidence="1" type="ORF">CEJ86_14175</name>
</gene>
<evidence type="ECO:0000313" key="2">
    <source>
        <dbReference type="Proteomes" id="UP000231987"/>
    </source>
</evidence>
<protein>
    <submittedName>
        <fullName evidence="1">Pyridine nucleotide-disulfide oxidoreductase</fullName>
    </submittedName>
</protein>
<reference evidence="1 2" key="1">
    <citation type="submission" date="2017-06" db="EMBL/GenBank/DDBJ databases">
        <title>Ensifer strains isolated from leguminous trees and herbs display diverse denitrification phenotypes with some acting as strong N2O sinks.</title>
        <authorList>
            <person name="Woliy K."/>
            <person name="Mania D."/>
            <person name="Bakken L.R."/>
            <person name="Frostegard A."/>
        </authorList>
    </citation>
    <scope>NUCLEOTIDE SEQUENCE [LARGE SCALE GENOMIC DNA]</scope>
    <source>
        <strain evidence="1 2">AC50a</strain>
    </source>
</reference>
<proteinExistence type="predicted"/>
<comment type="caution">
    <text evidence="1">The sequence shown here is derived from an EMBL/GenBank/DDBJ whole genome shotgun (WGS) entry which is preliminary data.</text>
</comment>
<evidence type="ECO:0000313" key="1">
    <source>
        <dbReference type="EMBL" id="PJR15082.1"/>
    </source>
</evidence>
<accession>A0A2J0Z3L7</accession>
<sequence>MTALARLPARPGEIVAGLAGGGIARSSDGGSSWQFPGKGLPGAPVTALAASAAAPDTLYAAVAGDGLWHSTDNGAVWSLAMDRPWIGEGEREIVGLASVNTASGMGGIWIYAATEAGLIRVPDCFCRWQAIVAGDAMDALIAGSPQKPEAPLPKGEAVRALVSCLADSERLFAAMPSGLWTSADAGVNWSRSSELNALALASHPQNPEQLAAVTKDAVVVSRDGGRNWTKL</sequence>
<dbReference type="InterPro" id="IPR015943">
    <property type="entry name" value="WD40/YVTN_repeat-like_dom_sf"/>
</dbReference>